<feature type="non-terminal residue" evidence="1">
    <location>
        <position position="77"/>
    </location>
</feature>
<evidence type="ECO:0000313" key="1">
    <source>
        <dbReference type="EMBL" id="JAA81295.1"/>
    </source>
</evidence>
<organism evidence="1">
    <name type="scientific">Pararge aegeria</name>
    <name type="common">speckled wood butterfly</name>
    <dbReference type="NCBI Taxonomy" id="116150"/>
    <lineage>
        <taxon>Eukaryota</taxon>
        <taxon>Metazoa</taxon>
        <taxon>Ecdysozoa</taxon>
        <taxon>Arthropoda</taxon>
        <taxon>Hexapoda</taxon>
        <taxon>Insecta</taxon>
        <taxon>Pterygota</taxon>
        <taxon>Neoptera</taxon>
        <taxon>Endopterygota</taxon>
        <taxon>Lepidoptera</taxon>
        <taxon>Glossata</taxon>
        <taxon>Ditrysia</taxon>
        <taxon>Papilionoidea</taxon>
        <taxon>Nymphalidae</taxon>
        <taxon>Satyrinae</taxon>
        <taxon>Satyrini</taxon>
        <taxon>Parargina</taxon>
        <taxon>Pararge</taxon>
    </lineage>
</organism>
<protein>
    <submittedName>
        <fullName evidence="1">Serine-protein kinase ATM</fullName>
    </submittedName>
</protein>
<dbReference type="GO" id="GO:0016301">
    <property type="term" value="F:kinase activity"/>
    <property type="evidence" value="ECO:0007669"/>
    <property type="project" value="UniProtKB-KW"/>
</dbReference>
<dbReference type="AlphaFoldDB" id="S4P499"/>
<proteinExistence type="predicted"/>
<reference evidence="1" key="2">
    <citation type="submission" date="2013-05" db="EMBL/GenBank/DDBJ databases">
        <authorList>
            <person name="Carter J.-M."/>
            <person name="Baker S.C."/>
            <person name="Pink R."/>
            <person name="Carter D.R.F."/>
            <person name="Collins A."/>
            <person name="Tomlin J."/>
            <person name="Gibbs M."/>
            <person name="Breuker C.J."/>
        </authorList>
    </citation>
    <scope>NUCLEOTIDE SEQUENCE</scope>
    <source>
        <tissue evidence="1">Ovary</tissue>
    </source>
</reference>
<feature type="non-terminal residue" evidence="1">
    <location>
        <position position="1"/>
    </location>
</feature>
<name>S4P499_9NEOP</name>
<reference evidence="1" key="1">
    <citation type="journal article" date="2013" name="BMC Genomics">
        <title>Unscrambling butterfly oogenesis.</title>
        <authorList>
            <person name="Carter J.M."/>
            <person name="Baker S.C."/>
            <person name="Pink R."/>
            <person name="Carter D.R."/>
            <person name="Collins A."/>
            <person name="Tomlin J."/>
            <person name="Gibbs M."/>
            <person name="Breuker C.J."/>
        </authorList>
    </citation>
    <scope>NUCLEOTIDE SEQUENCE</scope>
    <source>
        <tissue evidence="1">Ovary</tissue>
    </source>
</reference>
<keyword evidence="1" id="KW-0808">Transferase</keyword>
<sequence length="77" mass="8640">AIDHPHHTLPILFNLKNSEKDQNISTLGETSQTNSQEPRILAATALIQELSTESKELAKIIAQMELICDATIRFAYY</sequence>
<keyword evidence="1" id="KW-0418">Kinase</keyword>
<dbReference type="EMBL" id="GAIX01011265">
    <property type="protein sequence ID" value="JAA81295.1"/>
    <property type="molecule type" value="Transcribed_RNA"/>
</dbReference>
<accession>S4P499</accession>